<dbReference type="PANTHER" id="PTHR24243">
    <property type="entry name" value="G-PROTEIN COUPLED RECEPTOR"/>
    <property type="match status" value="1"/>
</dbReference>
<evidence type="ECO:0000259" key="9">
    <source>
        <dbReference type="PROSITE" id="PS50262"/>
    </source>
</evidence>
<feature type="transmembrane region" description="Helical" evidence="8">
    <location>
        <begin position="50"/>
        <end position="70"/>
    </location>
</feature>
<accession>A0A814NE44</accession>
<dbReference type="EMBL" id="CAJNOG010000224">
    <property type="protein sequence ID" value="CAF1092303.1"/>
    <property type="molecule type" value="Genomic_DNA"/>
</dbReference>
<sequence length="326" mass="37896">MDNEFIKRLDYISEQFNRYFGILIFIFGFVGNILNCFISSQRTFRFNPCGLLFLISSFIDLISILIGLTTRILAGWQLDPTSTIDWICKFRAFTVFSTRTMSIWLITLAVIDRWFLSSMDLHRRQMSSLKNVYRGIILTLILSTLSYIHMIYCYQSNIIDAPLQCYGKNNICRLITDLIYALITIVIPSILMIIFTMMIISNIRALRLRIQTVTIVSITIPSREKQIKYKRTDHQLLRMLLVQVILLVIFCVPQAIQKIYISFKPFASVSKEEDALNHFLYNIEVHMAFIASGMPFYLYTLCGGTVFRRASTHFIKTIQKKIKCSS</sequence>
<evidence type="ECO:0000256" key="1">
    <source>
        <dbReference type="ARBA" id="ARBA00004141"/>
    </source>
</evidence>
<comment type="caution">
    <text evidence="10">The sequence shown here is derived from an EMBL/GenBank/DDBJ whole genome shotgun (WGS) entry which is preliminary data.</text>
</comment>
<feature type="transmembrane region" description="Helical" evidence="8">
    <location>
        <begin position="178"/>
        <end position="200"/>
    </location>
</feature>
<evidence type="ECO:0000256" key="6">
    <source>
        <dbReference type="ARBA" id="ARBA00023170"/>
    </source>
</evidence>
<dbReference type="Proteomes" id="UP000663844">
    <property type="component" value="Unassembled WGS sequence"/>
</dbReference>
<dbReference type="PANTHER" id="PTHR24243:SF230">
    <property type="entry name" value="G-PROTEIN COUPLED RECEPTORS FAMILY 1 PROFILE DOMAIN-CONTAINING PROTEIN"/>
    <property type="match status" value="1"/>
</dbReference>
<dbReference type="Gene3D" id="1.20.1070.10">
    <property type="entry name" value="Rhodopsin 7-helix transmembrane proteins"/>
    <property type="match status" value="1"/>
</dbReference>
<keyword evidence="4" id="KW-0297">G-protein coupled receptor</keyword>
<evidence type="ECO:0000313" key="11">
    <source>
        <dbReference type="EMBL" id="CAF3818667.1"/>
    </source>
</evidence>
<keyword evidence="7" id="KW-0807">Transducer</keyword>
<proteinExistence type="predicted"/>
<dbReference type="InterPro" id="IPR017452">
    <property type="entry name" value="GPCR_Rhodpsn_7TM"/>
</dbReference>
<evidence type="ECO:0000256" key="4">
    <source>
        <dbReference type="ARBA" id="ARBA00023040"/>
    </source>
</evidence>
<organism evidence="10 12">
    <name type="scientific">Adineta steineri</name>
    <dbReference type="NCBI Taxonomy" id="433720"/>
    <lineage>
        <taxon>Eukaryota</taxon>
        <taxon>Metazoa</taxon>
        <taxon>Spiralia</taxon>
        <taxon>Gnathifera</taxon>
        <taxon>Rotifera</taxon>
        <taxon>Eurotatoria</taxon>
        <taxon>Bdelloidea</taxon>
        <taxon>Adinetida</taxon>
        <taxon>Adinetidae</taxon>
        <taxon>Adineta</taxon>
    </lineage>
</organism>
<evidence type="ECO:0000313" key="12">
    <source>
        <dbReference type="Proteomes" id="UP000663845"/>
    </source>
</evidence>
<gene>
    <name evidence="10" type="ORF">JYZ213_LOCUS20910</name>
    <name evidence="11" type="ORF">OXD698_LOCUS19299</name>
</gene>
<feature type="transmembrane region" description="Helical" evidence="8">
    <location>
        <begin position="132"/>
        <end position="152"/>
    </location>
</feature>
<name>A0A814NE44_9BILA</name>
<evidence type="ECO:0000256" key="8">
    <source>
        <dbReference type="SAM" id="Phobius"/>
    </source>
</evidence>
<dbReference type="SUPFAM" id="SSF81321">
    <property type="entry name" value="Family A G protein-coupled receptor-like"/>
    <property type="match status" value="1"/>
</dbReference>
<evidence type="ECO:0000256" key="5">
    <source>
        <dbReference type="ARBA" id="ARBA00023136"/>
    </source>
</evidence>
<evidence type="ECO:0000313" key="10">
    <source>
        <dbReference type="EMBL" id="CAF1092303.1"/>
    </source>
</evidence>
<keyword evidence="2 8" id="KW-0812">Transmembrane</keyword>
<feature type="transmembrane region" description="Helical" evidence="8">
    <location>
        <begin position="20"/>
        <end position="38"/>
    </location>
</feature>
<keyword evidence="6" id="KW-0675">Receptor</keyword>
<dbReference type="EMBL" id="CAJOAZ010001466">
    <property type="protein sequence ID" value="CAF3818667.1"/>
    <property type="molecule type" value="Genomic_DNA"/>
</dbReference>
<keyword evidence="3 8" id="KW-1133">Transmembrane helix</keyword>
<feature type="domain" description="G-protein coupled receptors family 1 profile" evidence="9">
    <location>
        <begin position="31"/>
        <end position="299"/>
    </location>
</feature>
<evidence type="ECO:0000256" key="2">
    <source>
        <dbReference type="ARBA" id="ARBA00022692"/>
    </source>
</evidence>
<dbReference type="GO" id="GO:0005886">
    <property type="term" value="C:plasma membrane"/>
    <property type="evidence" value="ECO:0007669"/>
    <property type="project" value="TreeGrafter"/>
</dbReference>
<dbReference type="GO" id="GO:0004930">
    <property type="term" value="F:G protein-coupled receptor activity"/>
    <property type="evidence" value="ECO:0007669"/>
    <property type="project" value="UniProtKB-KW"/>
</dbReference>
<feature type="transmembrane region" description="Helical" evidence="8">
    <location>
        <begin position="285"/>
        <end position="307"/>
    </location>
</feature>
<comment type="subcellular location">
    <subcellularLocation>
        <location evidence="1">Membrane</location>
        <topology evidence="1">Multi-pass membrane protein</topology>
    </subcellularLocation>
</comment>
<keyword evidence="5 8" id="KW-0472">Membrane</keyword>
<protein>
    <recommendedName>
        <fullName evidence="9">G-protein coupled receptors family 1 profile domain-containing protein</fullName>
    </recommendedName>
</protein>
<feature type="transmembrane region" description="Helical" evidence="8">
    <location>
        <begin position="90"/>
        <end position="111"/>
    </location>
</feature>
<dbReference type="Pfam" id="PF00001">
    <property type="entry name" value="7tm_1"/>
    <property type="match status" value="1"/>
</dbReference>
<dbReference type="AlphaFoldDB" id="A0A814NE44"/>
<evidence type="ECO:0000256" key="7">
    <source>
        <dbReference type="ARBA" id="ARBA00023224"/>
    </source>
</evidence>
<feature type="transmembrane region" description="Helical" evidence="8">
    <location>
        <begin position="236"/>
        <end position="256"/>
    </location>
</feature>
<reference evidence="10" key="1">
    <citation type="submission" date="2021-02" db="EMBL/GenBank/DDBJ databases">
        <authorList>
            <person name="Nowell W R."/>
        </authorList>
    </citation>
    <scope>NUCLEOTIDE SEQUENCE</scope>
</reference>
<dbReference type="InterPro" id="IPR000276">
    <property type="entry name" value="GPCR_Rhodpsn"/>
</dbReference>
<dbReference type="Proteomes" id="UP000663845">
    <property type="component" value="Unassembled WGS sequence"/>
</dbReference>
<evidence type="ECO:0000256" key="3">
    <source>
        <dbReference type="ARBA" id="ARBA00022989"/>
    </source>
</evidence>
<dbReference type="PROSITE" id="PS50262">
    <property type="entry name" value="G_PROTEIN_RECEP_F1_2"/>
    <property type="match status" value="1"/>
</dbReference>